<accession>A0A486XTM9</accession>
<proteinExistence type="predicted"/>
<sequence length="245" mass="26302">MLLHPASATQAGAAEYHVLHDTQTQRDIPIQISYPQDAAACGDESPCSVALLSSGYGVAYDNYSFISAALTSAGYLVVAVQHELPGDPPLAVRGDLYKARSENWQRGANSLEFVRTELQQRMPNYNFDSLTLVGHSNGGDISAWYINSGRGQPARLITLDHRRVPLPRLKTVSVLSIRGSDFPADGGVLYTAEELMQLNGCIIQLADAKHNDMTDFGPDGLKSALANSIHAFVAGECLNNAGSAE</sequence>
<dbReference type="PANTHER" id="PTHR33428:SF14">
    <property type="entry name" value="CARBOXYLESTERASE TYPE B DOMAIN-CONTAINING PROTEIN"/>
    <property type="match status" value="1"/>
</dbReference>
<dbReference type="InterPro" id="IPR029058">
    <property type="entry name" value="AB_hydrolase_fold"/>
</dbReference>
<dbReference type="PANTHER" id="PTHR33428">
    <property type="entry name" value="CHLOROPHYLLASE-2, CHLOROPLASTIC"/>
    <property type="match status" value="1"/>
</dbReference>
<dbReference type="Gene3D" id="3.40.50.1820">
    <property type="entry name" value="alpha/beta hydrolase"/>
    <property type="match status" value="1"/>
</dbReference>
<protein>
    <submittedName>
        <fullName evidence="1">Bll5160 protein</fullName>
    </submittedName>
</protein>
<organism evidence="1">
    <name type="scientific">Rheinheimera sp. BAL341</name>
    <dbReference type="NCBI Taxonomy" id="1708203"/>
    <lineage>
        <taxon>Bacteria</taxon>
        <taxon>Pseudomonadati</taxon>
        <taxon>Pseudomonadota</taxon>
        <taxon>Gammaproteobacteria</taxon>
        <taxon>Chromatiales</taxon>
        <taxon>Chromatiaceae</taxon>
        <taxon>Rheinheimera</taxon>
    </lineage>
</organism>
<dbReference type="AlphaFoldDB" id="A0A486XTM9"/>
<reference evidence="1" key="1">
    <citation type="submission" date="2019-04" db="EMBL/GenBank/DDBJ databases">
        <authorList>
            <person name="Brambilla D."/>
        </authorList>
    </citation>
    <scope>NUCLEOTIDE SEQUENCE</scope>
    <source>
        <strain evidence="1">BAL1</strain>
    </source>
</reference>
<gene>
    <name evidence="1" type="ORF">BAL341_2713</name>
</gene>
<dbReference type="EMBL" id="CAAJGR010000132">
    <property type="protein sequence ID" value="VHO05629.1"/>
    <property type="molecule type" value="Genomic_DNA"/>
</dbReference>
<name>A0A486XTM9_9GAMM</name>
<evidence type="ECO:0000313" key="1">
    <source>
        <dbReference type="EMBL" id="VHO05629.1"/>
    </source>
</evidence>
<dbReference type="SUPFAM" id="SSF53474">
    <property type="entry name" value="alpha/beta-Hydrolases"/>
    <property type="match status" value="1"/>
</dbReference>